<protein>
    <submittedName>
        <fullName evidence="10">NADH-quinone oxidoreductase subunit L</fullName>
    </submittedName>
</protein>
<gene>
    <name evidence="10" type="primary">nuoL</name>
    <name evidence="10" type="ORF">HHL15_06850</name>
</gene>
<feature type="transmembrane region" description="Helical" evidence="7">
    <location>
        <begin position="7"/>
        <end position="26"/>
    </location>
</feature>
<dbReference type="Pfam" id="PF00361">
    <property type="entry name" value="Proton_antipo_M"/>
    <property type="match status" value="1"/>
</dbReference>
<evidence type="ECO:0000256" key="1">
    <source>
        <dbReference type="ARBA" id="ARBA00004127"/>
    </source>
</evidence>
<comment type="subcellular location">
    <subcellularLocation>
        <location evidence="1">Endomembrane system</location>
        <topology evidence="1">Multi-pass membrane protein</topology>
    </subcellularLocation>
    <subcellularLocation>
        <location evidence="5">Membrane</location>
        <topology evidence="5">Multi-pass membrane protein</topology>
    </subcellularLocation>
</comment>
<dbReference type="Gene3D" id="1.20.5.2700">
    <property type="match status" value="1"/>
</dbReference>
<feature type="transmembrane region" description="Helical" evidence="7">
    <location>
        <begin position="566"/>
        <end position="590"/>
    </location>
</feature>
<evidence type="ECO:0000313" key="10">
    <source>
        <dbReference type="EMBL" id="NML25454.1"/>
    </source>
</evidence>
<dbReference type="InterPro" id="IPR003945">
    <property type="entry name" value="NU5C-like"/>
</dbReference>
<dbReference type="GO" id="GO:0015990">
    <property type="term" value="P:electron transport coupled proton transport"/>
    <property type="evidence" value="ECO:0007669"/>
    <property type="project" value="TreeGrafter"/>
</dbReference>
<dbReference type="Proteomes" id="UP000580043">
    <property type="component" value="Unassembled WGS sequence"/>
</dbReference>
<organism evidence="10 11">
    <name type="scientific">Zoogloea dura</name>
    <dbReference type="NCBI Taxonomy" id="2728840"/>
    <lineage>
        <taxon>Bacteria</taxon>
        <taxon>Pseudomonadati</taxon>
        <taxon>Pseudomonadota</taxon>
        <taxon>Betaproteobacteria</taxon>
        <taxon>Rhodocyclales</taxon>
        <taxon>Zoogloeaceae</taxon>
        <taxon>Zoogloea</taxon>
    </lineage>
</organism>
<evidence type="ECO:0000256" key="7">
    <source>
        <dbReference type="SAM" id="Phobius"/>
    </source>
</evidence>
<keyword evidence="2 5" id="KW-0812">Transmembrane</keyword>
<evidence type="ECO:0000313" key="11">
    <source>
        <dbReference type="Proteomes" id="UP000580043"/>
    </source>
</evidence>
<dbReference type="PANTHER" id="PTHR42829">
    <property type="entry name" value="NADH-UBIQUINONE OXIDOREDUCTASE CHAIN 5"/>
    <property type="match status" value="1"/>
</dbReference>
<feature type="transmembrane region" description="Helical" evidence="7">
    <location>
        <begin position="286"/>
        <end position="307"/>
    </location>
</feature>
<feature type="transmembrane region" description="Helical" evidence="7">
    <location>
        <begin position="422"/>
        <end position="445"/>
    </location>
</feature>
<dbReference type="NCBIfam" id="TIGR01974">
    <property type="entry name" value="NDH_I_L"/>
    <property type="match status" value="1"/>
</dbReference>
<feature type="transmembrane region" description="Helical" evidence="7">
    <location>
        <begin position="89"/>
        <end position="106"/>
    </location>
</feature>
<dbReference type="InterPro" id="IPR001750">
    <property type="entry name" value="ND/Mrp_TM"/>
</dbReference>
<feature type="transmembrane region" description="Helical" evidence="7">
    <location>
        <begin position="342"/>
        <end position="361"/>
    </location>
</feature>
<feature type="transmembrane region" description="Helical" evidence="7">
    <location>
        <begin position="500"/>
        <end position="521"/>
    </location>
</feature>
<name>A0A848G2E0_9RHOO</name>
<feature type="transmembrane region" description="Helical" evidence="7">
    <location>
        <begin position="118"/>
        <end position="135"/>
    </location>
</feature>
<dbReference type="NCBIfam" id="NF005141">
    <property type="entry name" value="PRK06590.1"/>
    <property type="match status" value="1"/>
</dbReference>
<feature type="transmembrane region" description="Helical" evidence="7">
    <location>
        <begin position="65"/>
        <end position="83"/>
    </location>
</feature>
<dbReference type="PRINTS" id="PR01434">
    <property type="entry name" value="NADHDHGNASE5"/>
</dbReference>
<evidence type="ECO:0000256" key="4">
    <source>
        <dbReference type="ARBA" id="ARBA00023136"/>
    </source>
</evidence>
<accession>A0A848G2E0</accession>
<evidence type="ECO:0000259" key="8">
    <source>
        <dbReference type="Pfam" id="PF00361"/>
    </source>
</evidence>
<reference evidence="10 11" key="1">
    <citation type="submission" date="2020-04" db="EMBL/GenBank/DDBJ databases">
        <title>Zoogloea sp. G-4-1-14 isolated from soil.</title>
        <authorList>
            <person name="Dahal R.H."/>
        </authorList>
    </citation>
    <scope>NUCLEOTIDE SEQUENCE [LARGE SCALE GENOMIC DNA]</scope>
    <source>
        <strain evidence="10 11">G-4-1-14</strain>
    </source>
</reference>
<feature type="transmembrane region" description="Helical" evidence="7">
    <location>
        <begin position="212"/>
        <end position="235"/>
    </location>
</feature>
<sequence>MTGMQKLYLLVPLAPLFGAIVAGLFGKVVGRAGAHTVTILGVAVSFVSSLFVFQDVQAGNAFNGTLYTWATSGGLTFEVGFLIDTLTVMMMLVVTFVSLMVHIYTIGYMSEDPGYQRFFSYISLFTFSMLMLVMSNNFLQLFFGWEAVGLVSYLLIGFWYTRPTAIFANMKAFLVNRVGDFGFLLGIGLVAAYAGTLNYAEVFAKADSLVAMTVPATGWPLMTAICIGLFIGAMGKSAQVPLHVWLPDSMEGPTPISALIHAATMVTAGIFMVARMSPLFELSETALSFVLVIGATTALFMGFLGIVQNDIKRVVAYSTLSQLGYMTVALGVSAYSAAVFHLMTHAFFKALLFLGAGSVIIGMHHDQDMRNMGGLWKYMPVTWITSLLGSLALIGFPFLSGFYSKDMIIEAVKLSHLPGSGYAYFCVIAGVFVTAFYSFRMYFLVFHGEERFGKAHDDHHAHDDGHADAHADGHDDHHDDHADEHHHGLAPGQKPHESPWVVTVPLALLAIPSVIVGYLTVEPMLFGGFFDKVIHMSEAHGVMHELGEEFHGAAAMAIHGLTSLPFALAMAGVVLAYVFYMVAPAIPAAIMRTFKPLHTLLENKYYFDRFNELVFAGGARLLGRGLWKFGDQALIDGMVVNGSAKFVGFVAQLSKLFQSGHIYQYAFSMIIGVFILLTFWFNRG</sequence>
<dbReference type="GO" id="GO:0003954">
    <property type="term" value="F:NADH dehydrogenase activity"/>
    <property type="evidence" value="ECO:0007669"/>
    <property type="project" value="TreeGrafter"/>
</dbReference>
<feature type="domain" description="NADH-Ubiquinone oxidoreductase (complex I) chain 5 N-terminal" evidence="9">
    <location>
        <begin position="69"/>
        <end position="119"/>
    </location>
</feature>
<feature type="transmembrane region" description="Helical" evidence="7">
    <location>
        <begin position="181"/>
        <end position="200"/>
    </location>
</feature>
<dbReference type="PANTHER" id="PTHR42829:SF2">
    <property type="entry name" value="NADH-UBIQUINONE OXIDOREDUCTASE CHAIN 5"/>
    <property type="match status" value="1"/>
</dbReference>
<keyword evidence="4 7" id="KW-0472">Membrane</keyword>
<dbReference type="GO" id="GO:0042773">
    <property type="term" value="P:ATP synthesis coupled electron transport"/>
    <property type="evidence" value="ECO:0007669"/>
    <property type="project" value="InterPro"/>
</dbReference>
<feature type="transmembrane region" description="Helical" evidence="7">
    <location>
        <begin position="381"/>
        <end position="402"/>
    </location>
</feature>
<feature type="transmembrane region" description="Helical" evidence="7">
    <location>
        <begin position="256"/>
        <end position="274"/>
    </location>
</feature>
<dbReference type="PRINTS" id="PR01435">
    <property type="entry name" value="NPOXDRDTASE5"/>
</dbReference>
<proteinExistence type="predicted"/>
<dbReference type="RefSeq" id="WP_169145090.1">
    <property type="nucleotide sequence ID" value="NZ_JABBGA010000004.1"/>
</dbReference>
<dbReference type="GO" id="GO:0016020">
    <property type="term" value="C:membrane"/>
    <property type="evidence" value="ECO:0007669"/>
    <property type="project" value="UniProtKB-SubCell"/>
</dbReference>
<feature type="transmembrane region" description="Helical" evidence="7">
    <location>
        <begin position="662"/>
        <end position="681"/>
    </location>
</feature>
<dbReference type="AlphaFoldDB" id="A0A848G2E0"/>
<evidence type="ECO:0000256" key="5">
    <source>
        <dbReference type="RuleBase" id="RU000320"/>
    </source>
</evidence>
<evidence type="ECO:0000256" key="6">
    <source>
        <dbReference type="SAM" id="MobiDB-lite"/>
    </source>
</evidence>
<feature type="compositionally biased region" description="Basic and acidic residues" evidence="6">
    <location>
        <begin position="457"/>
        <end position="487"/>
    </location>
</feature>
<feature type="transmembrane region" description="Helical" evidence="7">
    <location>
        <begin position="32"/>
        <end position="53"/>
    </location>
</feature>
<dbReference type="InterPro" id="IPR001516">
    <property type="entry name" value="Proton_antipo_N"/>
</dbReference>
<dbReference type="EMBL" id="JABBGA010000004">
    <property type="protein sequence ID" value="NML25454.1"/>
    <property type="molecule type" value="Genomic_DNA"/>
</dbReference>
<dbReference type="InterPro" id="IPR018393">
    <property type="entry name" value="NADHpl_OxRdtase_5_subgr"/>
</dbReference>
<feature type="domain" description="NADH:quinone oxidoreductase/Mrp antiporter transmembrane" evidence="8">
    <location>
        <begin position="135"/>
        <end position="415"/>
    </location>
</feature>
<keyword evidence="11" id="KW-1185">Reference proteome</keyword>
<dbReference type="GO" id="GO:0008137">
    <property type="term" value="F:NADH dehydrogenase (ubiquinone) activity"/>
    <property type="evidence" value="ECO:0007669"/>
    <property type="project" value="InterPro"/>
</dbReference>
<evidence type="ECO:0000259" key="9">
    <source>
        <dbReference type="Pfam" id="PF00662"/>
    </source>
</evidence>
<evidence type="ECO:0000256" key="3">
    <source>
        <dbReference type="ARBA" id="ARBA00022989"/>
    </source>
</evidence>
<dbReference type="GO" id="GO:0012505">
    <property type="term" value="C:endomembrane system"/>
    <property type="evidence" value="ECO:0007669"/>
    <property type="project" value="UniProtKB-SubCell"/>
</dbReference>
<feature type="transmembrane region" description="Helical" evidence="7">
    <location>
        <begin position="314"/>
        <end position="336"/>
    </location>
</feature>
<evidence type="ECO:0000256" key="2">
    <source>
        <dbReference type="ARBA" id="ARBA00022692"/>
    </source>
</evidence>
<comment type="caution">
    <text evidence="10">The sequence shown here is derived from an EMBL/GenBank/DDBJ whole genome shotgun (WGS) entry which is preliminary data.</text>
</comment>
<feature type="region of interest" description="Disordered" evidence="6">
    <location>
        <begin position="457"/>
        <end position="496"/>
    </location>
</feature>
<feature type="transmembrane region" description="Helical" evidence="7">
    <location>
        <begin position="141"/>
        <end position="160"/>
    </location>
</feature>
<dbReference type="Pfam" id="PF00662">
    <property type="entry name" value="Proton_antipo_N"/>
    <property type="match status" value="1"/>
</dbReference>
<keyword evidence="3 7" id="KW-1133">Transmembrane helix</keyword>